<sequence>MDIRVTRGLCALLLACFTAAEAATLQVGPGKTFARIEAAVAAAAPGDTIRVFPLPDGGAYEGVAVLVDKPRLTLEAAGTALGERVTLSGRGFLHSGRGRTPRAIVQFDPAADGGVLAGFELTGASNATDNGAGVRINQANRVTIRDCDIHHNDIGIMSNGDGSLQSAVAQLIEHTAIRDNGDDRLPRFNHNLYLGGTSATLRFCEVRGATTGHNLKSRLHFLRMEYSYIHSSVNRELDLVDAAETARPGSDTVLIGNIIIKSRTEPGNRGVIHFGQDGGGAHNGTLYLVHNTIVTPFVSPVVDLSSAGASAVLIGNVVSDGGRQRHNQVLGDGRRGGASAEYIRGSHNWLAPGFGQRLGQTALRPADNTIAERSQQLFVAPQNHDYRPRKPWPGIAAAGDAALFEDVPATPAASGGPAPLARQYVHPLGDAARPMLKRPDLGAHPVLAP</sequence>
<dbReference type="InterPro" id="IPR011050">
    <property type="entry name" value="Pectin_lyase_fold/virulence"/>
</dbReference>
<feature type="signal peptide" evidence="1">
    <location>
        <begin position="1"/>
        <end position="22"/>
    </location>
</feature>
<proteinExistence type="predicted"/>
<dbReference type="SUPFAM" id="SSF51126">
    <property type="entry name" value="Pectin lyase-like"/>
    <property type="match status" value="1"/>
</dbReference>
<dbReference type="InterPro" id="IPR012334">
    <property type="entry name" value="Pectin_lyas_fold"/>
</dbReference>
<comment type="caution">
    <text evidence="2">The sequence shown here is derived from an EMBL/GenBank/DDBJ whole genome shotgun (WGS) entry which is preliminary data.</text>
</comment>
<evidence type="ECO:0008006" key="4">
    <source>
        <dbReference type="Google" id="ProtNLM"/>
    </source>
</evidence>
<organism evidence="2 3">
    <name type="scientific">Thiohalocapsa halophila</name>
    <dbReference type="NCBI Taxonomy" id="69359"/>
    <lineage>
        <taxon>Bacteria</taxon>
        <taxon>Pseudomonadati</taxon>
        <taxon>Pseudomonadota</taxon>
        <taxon>Gammaproteobacteria</taxon>
        <taxon>Chromatiales</taxon>
        <taxon>Chromatiaceae</taxon>
        <taxon>Thiohalocapsa</taxon>
    </lineage>
</organism>
<protein>
    <recommendedName>
        <fullName evidence="4">Right handed beta helix domain-containing protein</fullName>
    </recommendedName>
</protein>
<evidence type="ECO:0000313" key="2">
    <source>
        <dbReference type="EMBL" id="MBK1633102.1"/>
    </source>
</evidence>
<accession>A0ABS1CMN4</accession>
<feature type="chain" id="PRO_5045480369" description="Right handed beta helix domain-containing protein" evidence="1">
    <location>
        <begin position="23"/>
        <end position="449"/>
    </location>
</feature>
<dbReference type="EMBL" id="NRRV01000068">
    <property type="protein sequence ID" value="MBK1633102.1"/>
    <property type="molecule type" value="Genomic_DNA"/>
</dbReference>
<gene>
    <name evidence="2" type="ORF">CKO31_20575</name>
</gene>
<evidence type="ECO:0000256" key="1">
    <source>
        <dbReference type="SAM" id="SignalP"/>
    </source>
</evidence>
<reference evidence="2 3" key="1">
    <citation type="journal article" date="2020" name="Microorganisms">
        <title>Osmotic Adaptation and Compatible Solute Biosynthesis of Phototrophic Bacteria as Revealed from Genome Analyses.</title>
        <authorList>
            <person name="Imhoff J.F."/>
            <person name="Rahn T."/>
            <person name="Kunzel S."/>
            <person name="Keller A."/>
            <person name="Neulinger S.C."/>
        </authorList>
    </citation>
    <scope>NUCLEOTIDE SEQUENCE [LARGE SCALE GENOMIC DNA]</scope>
    <source>
        <strain evidence="2 3">DSM 6210</strain>
    </source>
</reference>
<dbReference type="Proteomes" id="UP000748752">
    <property type="component" value="Unassembled WGS sequence"/>
</dbReference>
<evidence type="ECO:0000313" key="3">
    <source>
        <dbReference type="Proteomes" id="UP000748752"/>
    </source>
</evidence>
<dbReference type="RefSeq" id="WP_200241092.1">
    <property type="nucleotide sequence ID" value="NZ_NRRV01000068.1"/>
</dbReference>
<name>A0ABS1CMN4_9GAMM</name>
<dbReference type="Gene3D" id="2.160.20.10">
    <property type="entry name" value="Single-stranded right-handed beta-helix, Pectin lyase-like"/>
    <property type="match status" value="1"/>
</dbReference>
<keyword evidence="3" id="KW-1185">Reference proteome</keyword>
<keyword evidence="1" id="KW-0732">Signal</keyword>